<dbReference type="EMBL" id="CAUYUJ010010035">
    <property type="protein sequence ID" value="CAK0828433.1"/>
    <property type="molecule type" value="Genomic_DNA"/>
</dbReference>
<gene>
    <name evidence="2" type="ORF">PCOR1329_LOCUS27643</name>
</gene>
<feature type="region of interest" description="Disordered" evidence="1">
    <location>
        <begin position="122"/>
        <end position="142"/>
    </location>
</feature>
<accession>A0ABN9SEW0</accession>
<organism evidence="2 3">
    <name type="scientific">Prorocentrum cordatum</name>
    <dbReference type="NCBI Taxonomy" id="2364126"/>
    <lineage>
        <taxon>Eukaryota</taxon>
        <taxon>Sar</taxon>
        <taxon>Alveolata</taxon>
        <taxon>Dinophyceae</taxon>
        <taxon>Prorocentrales</taxon>
        <taxon>Prorocentraceae</taxon>
        <taxon>Prorocentrum</taxon>
    </lineage>
</organism>
<reference evidence="2" key="1">
    <citation type="submission" date="2023-10" db="EMBL/GenBank/DDBJ databases">
        <authorList>
            <person name="Chen Y."/>
            <person name="Shah S."/>
            <person name="Dougan E. K."/>
            <person name="Thang M."/>
            <person name="Chan C."/>
        </authorList>
    </citation>
    <scope>NUCLEOTIDE SEQUENCE [LARGE SCALE GENOMIC DNA]</scope>
</reference>
<comment type="caution">
    <text evidence="2">The sequence shown here is derived from an EMBL/GenBank/DDBJ whole genome shotgun (WGS) entry which is preliminary data.</text>
</comment>
<name>A0ABN9SEW0_9DINO</name>
<feature type="compositionally biased region" description="Low complexity" evidence="1">
    <location>
        <begin position="131"/>
        <end position="142"/>
    </location>
</feature>
<sequence length="142" mass="15671">MATRLQTLLRSAKKASGVGQFADDAEDTLQAFEWALRSKDPQHAINVLLKMACQHAQQLRDLASSEWLSAVLPTKATVVVKGRAAGKHYSEAAQIAELRFVGAHHICTSREPRSSLWRGRARFGHRRQRSRTSCPSSTSSSS</sequence>
<dbReference type="Proteomes" id="UP001189429">
    <property type="component" value="Unassembled WGS sequence"/>
</dbReference>
<evidence type="ECO:0000313" key="2">
    <source>
        <dbReference type="EMBL" id="CAK0828433.1"/>
    </source>
</evidence>
<protein>
    <submittedName>
        <fullName evidence="2">Uncharacterized protein</fullName>
    </submittedName>
</protein>
<keyword evidence="3" id="KW-1185">Reference proteome</keyword>
<evidence type="ECO:0000313" key="3">
    <source>
        <dbReference type="Proteomes" id="UP001189429"/>
    </source>
</evidence>
<evidence type="ECO:0000256" key="1">
    <source>
        <dbReference type="SAM" id="MobiDB-lite"/>
    </source>
</evidence>
<proteinExistence type="predicted"/>